<evidence type="ECO:0000313" key="2">
    <source>
        <dbReference type="Proteomes" id="UP000299102"/>
    </source>
</evidence>
<evidence type="ECO:0000313" key="1">
    <source>
        <dbReference type="EMBL" id="GBP15306.1"/>
    </source>
</evidence>
<accession>A0A4C1TM61</accession>
<proteinExistence type="predicted"/>
<keyword evidence="2" id="KW-1185">Reference proteome</keyword>
<sequence length="122" mass="14156">MNSGKEVSELHTLLDEINGSRALDCWFSDIELDLETETWKVQRSSSHRVRLVLLFGQKITQLRIMASTCPVHWSNELSIQCSIFRSGSDQFKRVVQFKNSNCNKIEPEIDATRPTLPRLRHR</sequence>
<reference evidence="1 2" key="1">
    <citation type="journal article" date="2019" name="Commun. Biol.">
        <title>The bagworm genome reveals a unique fibroin gene that provides high tensile strength.</title>
        <authorList>
            <person name="Kono N."/>
            <person name="Nakamura H."/>
            <person name="Ohtoshi R."/>
            <person name="Tomita M."/>
            <person name="Numata K."/>
            <person name="Arakawa K."/>
        </authorList>
    </citation>
    <scope>NUCLEOTIDE SEQUENCE [LARGE SCALE GENOMIC DNA]</scope>
</reference>
<dbReference type="Proteomes" id="UP000299102">
    <property type="component" value="Unassembled WGS sequence"/>
</dbReference>
<comment type="caution">
    <text evidence="1">The sequence shown here is derived from an EMBL/GenBank/DDBJ whole genome shotgun (WGS) entry which is preliminary data.</text>
</comment>
<name>A0A4C1TM61_EUMVA</name>
<protein>
    <submittedName>
        <fullName evidence="1">Uncharacterized protein</fullName>
    </submittedName>
</protein>
<dbReference type="AlphaFoldDB" id="A0A4C1TM61"/>
<dbReference type="EMBL" id="BGZK01000070">
    <property type="protein sequence ID" value="GBP15306.1"/>
    <property type="molecule type" value="Genomic_DNA"/>
</dbReference>
<organism evidence="1 2">
    <name type="scientific">Eumeta variegata</name>
    <name type="common">Bagworm moth</name>
    <name type="synonym">Eumeta japonica</name>
    <dbReference type="NCBI Taxonomy" id="151549"/>
    <lineage>
        <taxon>Eukaryota</taxon>
        <taxon>Metazoa</taxon>
        <taxon>Ecdysozoa</taxon>
        <taxon>Arthropoda</taxon>
        <taxon>Hexapoda</taxon>
        <taxon>Insecta</taxon>
        <taxon>Pterygota</taxon>
        <taxon>Neoptera</taxon>
        <taxon>Endopterygota</taxon>
        <taxon>Lepidoptera</taxon>
        <taxon>Glossata</taxon>
        <taxon>Ditrysia</taxon>
        <taxon>Tineoidea</taxon>
        <taxon>Psychidae</taxon>
        <taxon>Oiketicinae</taxon>
        <taxon>Eumeta</taxon>
    </lineage>
</organism>
<gene>
    <name evidence="1" type="ORF">EVAR_92297_1</name>
</gene>